<name>G0UBB4_TRYVY</name>
<proteinExistence type="predicted"/>
<evidence type="ECO:0000313" key="2">
    <source>
        <dbReference type="EMBL" id="CCC53102.1"/>
    </source>
</evidence>
<evidence type="ECO:0000256" key="1">
    <source>
        <dbReference type="SAM" id="MobiDB-lite"/>
    </source>
</evidence>
<sequence>MRKRAINSERACCAYGSHCQPTDCTALFHTTSRCGNPLDTSSLVSEARVWYECLYAQYTGWQTNKARARTHRERVGERGREKEKEGEKRPAHERVRTLMHIHLSWHISLYACNLEYTKKRTT</sequence>
<organism evidence="2">
    <name type="scientific">Trypanosoma vivax (strain Y486)</name>
    <dbReference type="NCBI Taxonomy" id="1055687"/>
    <lineage>
        <taxon>Eukaryota</taxon>
        <taxon>Discoba</taxon>
        <taxon>Euglenozoa</taxon>
        <taxon>Kinetoplastea</taxon>
        <taxon>Metakinetoplastina</taxon>
        <taxon>Trypanosomatida</taxon>
        <taxon>Trypanosomatidae</taxon>
        <taxon>Trypanosoma</taxon>
        <taxon>Duttonella</taxon>
    </lineage>
</organism>
<feature type="region of interest" description="Disordered" evidence="1">
    <location>
        <begin position="70"/>
        <end position="92"/>
    </location>
</feature>
<accession>G0UBB4</accession>
<gene>
    <name evidence="2" type="ORF">TVY486_1105860</name>
</gene>
<dbReference type="EMBL" id="HE573027">
    <property type="protein sequence ID" value="CCC53102.1"/>
    <property type="molecule type" value="Genomic_DNA"/>
</dbReference>
<feature type="compositionally biased region" description="Basic and acidic residues" evidence="1">
    <location>
        <begin position="73"/>
        <end position="92"/>
    </location>
</feature>
<reference evidence="2" key="1">
    <citation type="journal article" date="2012" name="Proc. Natl. Acad. Sci. U.S.A.">
        <title>Antigenic diversity is generated by distinct evolutionary mechanisms in African trypanosome species.</title>
        <authorList>
            <person name="Jackson A.P."/>
            <person name="Berry A."/>
            <person name="Aslett M."/>
            <person name="Allison H.C."/>
            <person name="Burton P."/>
            <person name="Vavrova-Anderson J."/>
            <person name="Brown R."/>
            <person name="Browne H."/>
            <person name="Corton N."/>
            <person name="Hauser H."/>
            <person name="Gamble J."/>
            <person name="Gilderthorp R."/>
            <person name="Marcello L."/>
            <person name="McQuillan J."/>
            <person name="Otto T.D."/>
            <person name="Quail M.A."/>
            <person name="Sanders M.J."/>
            <person name="van Tonder A."/>
            <person name="Ginger M.L."/>
            <person name="Field M.C."/>
            <person name="Barry J.D."/>
            <person name="Hertz-Fowler C."/>
            <person name="Berriman M."/>
        </authorList>
    </citation>
    <scope>NUCLEOTIDE SEQUENCE</scope>
    <source>
        <strain evidence="2">Y486</strain>
    </source>
</reference>
<dbReference type="AlphaFoldDB" id="G0UBB4"/>
<protein>
    <submittedName>
        <fullName evidence="2">Uncharacterized protein</fullName>
    </submittedName>
</protein>